<reference evidence="7 8" key="1">
    <citation type="submission" date="2018-08" db="EMBL/GenBank/DDBJ databases">
        <title>A genome reference for cultivated species of the human gut microbiota.</title>
        <authorList>
            <person name="Zou Y."/>
            <person name="Xue W."/>
            <person name="Luo G."/>
        </authorList>
    </citation>
    <scope>NUCLEOTIDE SEQUENCE [LARGE SCALE GENOMIC DNA]</scope>
    <source>
        <strain evidence="6 8">AF27-12</strain>
        <strain evidence="5 7">AF29-2</strain>
    </source>
</reference>
<dbReference type="PRINTS" id="PR00035">
    <property type="entry name" value="HTHGNTR"/>
</dbReference>
<protein>
    <submittedName>
        <fullName evidence="6">GntR family transcriptional regulator</fullName>
    </submittedName>
</protein>
<name>A0A412CF14_9FIRM</name>
<dbReference type="EMBL" id="QRTP01000009">
    <property type="protein sequence ID" value="RGQ84041.1"/>
    <property type="molecule type" value="Genomic_DNA"/>
</dbReference>
<dbReference type="EMBL" id="QRST01000002">
    <property type="protein sequence ID" value="RGQ08090.1"/>
    <property type="molecule type" value="Genomic_DNA"/>
</dbReference>
<dbReference type="SMART" id="SM00345">
    <property type="entry name" value="HTH_GNTR"/>
    <property type="match status" value="1"/>
</dbReference>
<dbReference type="SUPFAM" id="SSF46785">
    <property type="entry name" value="Winged helix' DNA-binding domain"/>
    <property type="match status" value="1"/>
</dbReference>
<dbReference type="Pfam" id="PF07702">
    <property type="entry name" value="UTRA"/>
    <property type="match status" value="1"/>
</dbReference>
<dbReference type="InterPro" id="IPR028978">
    <property type="entry name" value="Chorismate_lyase_/UTRA_dom_sf"/>
</dbReference>
<dbReference type="Proteomes" id="UP000284662">
    <property type="component" value="Unassembled WGS sequence"/>
</dbReference>
<organism evidence="6 8">
    <name type="scientific">Megamonas rupellensis</name>
    <dbReference type="NCBI Taxonomy" id="491921"/>
    <lineage>
        <taxon>Bacteria</taxon>
        <taxon>Bacillati</taxon>
        <taxon>Bacillota</taxon>
        <taxon>Negativicutes</taxon>
        <taxon>Selenomonadales</taxon>
        <taxon>Selenomonadaceae</taxon>
        <taxon>Megamonas</taxon>
    </lineage>
</organism>
<dbReference type="SMART" id="SM00866">
    <property type="entry name" value="UTRA"/>
    <property type="match status" value="1"/>
</dbReference>
<evidence type="ECO:0000313" key="5">
    <source>
        <dbReference type="EMBL" id="RGQ08090.1"/>
    </source>
</evidence>
<dbReference type="InterPro" id="IPR050679">
    <property type="entry name" value="Bact_HTH_transcr_reg"/>
</dbReference>
<dbReference type="PROSITE" id="PS50949">
    <property type="entry name" value="HTH_GNTR"/>
    <property type="match status" value="1"/>
</dbReference>
<dbReference type="InterPro" id="IPR011663">
    <property type="entry name" value="UTRA"/>
</dbReference>
<evidence type="ECO:0000313" key="6">
    <source>
        <dbReference type="EMBL" id="RGQ84041.1"/>
    </source>
</evidence>
<evidence type="ECO:0000256" key="1">
    <source>
        <dbReference type="ARBA" id="ARBA00023015"/>
    </source>
</evidence>
<evidence type="ECO:0000256" key="2">
    <source>
        <dbReference type="ARBA" id="ARBA00023125"/>
    </source>
</evidence>
<dbReference type="Gene3D" id="1.10.10.10">
    <property type="entry name" value="Winged helix-like DNA-binding domain superfamily/Winged helix DNA-binding domain"/>
    <property type="match status" value="1"/>
</dbReference>
<sequence>MAFSKSAPIQLHYQLANELRNYIQSGSWNIGDLFPTDREIMEKYKVSATTVRRAVKQLVEEGWIERQPGKGTFIKKEPIKEELGKLTGFFEEMTNKGFVPKAEVLDIIEVDVDEALLKKFPEVKLLNEEKVMLIKKLHKINDKKLIYVNSFWKLEYGKELAKYDLSNTGVYEIADRFLNVQLTKAEETISAKAASKEEATLLDIKKGEPVLLMERLSYQDNVPIEYAYNVYRADRYRYNITLHKNQINKEIVIG</sequence>
<keyword evidence="2" id="KW-0238">DNA-binding</keyword>
<dbReference type="PANTHER" id="PTHR44846:SF1">
    <property type="entry name" value="MANNOSYL-D-GLYCERATE TRANSPORT_METABOLISM SYSTEM REPRESSOR MNGR-RELATED"/>
    <property type="match status" value="1"/>
</dbReference>
<dbReference type="AlphaFoldDB" id="A0A412CF14"/>
<comment type="caution">
    <text evidence="6">The sequence shown here is derived from an EMBL/GenBank/DDBJ whole genome shotgun (WGS) entry which is preliminary data.</text>
</comment>
<dbReference type="GO" id="GO:0003700">
    <property type="term" value="F:DNA-binding transcription factor activity"/>
    <property type="evidence" value="ECO:0007669"/>
    <property type="project" value="InterPro"/>
</dbReference>
<dbReference type="CDD" id="cd07377">
    <property type="entry name" value="WHTH_GntR"/>
    <property type="match status" value="1"/>
</dbReference>
<proteinExistence type="predicted"/>
<dbReference type="SUPFAM" id="SSF64288">
    <property type="entry name" value="Chorismate lyase-like"/>
    <property type="match status" value="1"/>
</dbReference>
<evidence type="ECO:0000259" key="4">
    <source>
        <dbReference type="PROSITE" id="PS50949"/>
    </source>
</evidence>
<dbReference type="RefSeq" id="WP_018998680.1">
    <property type="nucleotide sequence ID" value="NZ_NAKQ01000007.1"/>
</dbReference>
<keyword evidence="3" id="KW-0804">Transcription</keyword>
<dbReference type="InterPro" id="IPR000524">
    <property type="entry name" value="Tscrpt_reg_HTH_GntR"/>
</dbReference>
<evidence type="ECO:0000313" key="7">
    <source>
        <dbReference type="Proteomes" id="UP000284662"/>
    </source>
</evidence>
<dbReference type="GO" id="GO:0045892">
    <property type="term" value="P:negative regulation of DNA-templated transcription"/>
    <property type="evidence" value="ECO:0007669"/>
    <property type="project" value="TreeGrafter"/>
</dbReference>
<accession>A0A412CF14</accession>
<keyword evidence="1" id="KW-0805">Transcription regulation</keyword>
<dbReference type="InterPro" id="IPR036390">
    <property type="entry name" value="WH_DNA-bd_sf"/>
</dbReference>
<dbReference type="Pfam" id="PF00392">
    <property type="entry name" value="GntR"/>
    <property type="match status" value="1"/>
</dbReference>
<dbReference type="PANTHER" id="PTHR44846">
    <property type="entry name" value="MANNOSYL-D-GLYCERATE TRANSPORT/METABOLISM SYSTEM REPRESSOR MNGR-RELATED"/>
    <property type="match status" value="1"/>
</dbReference>
<evidence type="ECO:0000256" key="3">
    <source>
        <dbReference type="ARBA" id="ARBA00023163"/>
    </source>
</evidence>
<gene>
    <name evidence="6" type="ORF">DWY77_05085</name>
    <name evidence="5" type="ORF">DWZ11_01990</name>
</gene>
<evidence type="ECO:0000313" key="8">
    <source>
        <dbReference type="Proteomes" id="UP000286147"/>
    </source>
</evidence>
<dbReference type="Proteomes" id="UP000286147">
    <property type="component" value="Unassembled WGS sequence"/>
</dbReference>
<feature type="domain" description="HTH gntR-type" evidence="4">
    <location>
        <begin position="9"/>
        <end position="77"/>
    </location>
</feature>
<dbReference type="Gene3D" id="3.40.1410.10">
    <property type="entry name" value="Chorismate lyase-like"/>
    <property type="match status" value="1"/>
</dbReference>
<dbReference type="GO" id="GO:0003677">
    <property type="term" value="F:DNA binding"/>
    <property type="evidence" value="ECO:0007669"/>
    <property type="project" value="UniProtKB-KW"/>
</dbReference>
<dbReference type="InterPro" id="IPR036388">
    <property type="entry name" value="WH-like_DNA-bd_sf"/>
</dbReference>